<evidence type="ECO:0000256" key="1">
    <source>
        <dbReference type="SAM" id="MobiDB-lite"/>
    </source>
</evidence>
<reference evidence="2" key="2">
    <citation type="journal article" date="2019" name="IMA Fungus">
        <title>Genome sequencing and comparison of five Tilletia species to identify candidate genes for the detection of regulated species infecting wheat.</title>
        <authorList>
            <person name="Nguyen H.D.T."/>
            <person name="Sultana T."/>
            <person name="Kesanakurti P."/>
            <person name="Hambleton S."/>
        </authorList>
    </citation>
    <scope>NUCLEOTIDE SEQUENCE</scope>
    <source>
        <strain evidence="2">DAOMC 236416</strain>
    </source>
</reference>
<evidence type="ECO:0000313" key="3">
    <source>
        <dbReference type="Proteomes" id="UP000077521"/>
    </source>
</evidence>
<feature type="compositionally biased region" description="Polar residues" evidence="1">
    <location>
        <begin position="246"/>
        <end position="264"/>
    </location>
</feature>
<feature type="compositionally biased region" description="Polar residues" evidence="1">
    <location>
        <begin position="273"/>
        <end position="283"/>
    </location>
</feature>
<dbReference type="Proteomes" id="UP000077521">
    <property type="component" value="Unassembled WGS sequence"/>
</dbReference>
<feature type="compositionally biased region" description="Acidic residues" evidence="1">
    <location>
        <begin position="337"/>
        <end position="351"/>
    </location>
</feature>
<sequence>MTKNYKGLFVKLEDQYYFDVDNAVRLWTLHFVFLPRLNGQTRPSGWAKNVELSSDADARTRQQESTEALFESIASAGAKMREEPALILALMVEKPMPTEPSNIQLSTVLKQVMLSQAAPWPNGRWAFRPSGSNFGTGINIIAMLPFFELILWPRHDISDVLPSHTCKRTPKVPSSEKKAARGRFRLGWRKAGPATEDLKNVKVNIFGNHKIRLPIKDSSGTVIDVEMRAPDSSTPTRLQKSHLSRQRQPASTLWTATARSTASDPQPRAPGASLQSMEADGQQTKKLTTAFRSVQGCTEDKSKSAYADTKKINGNIRNFKNAPAWSYTDALPGTDDKEMELEGDDDGNDDE</sequence>
<dbReference type="EMBL" id="LWDF02000886">
    <property type="protein sequence ID" value="KAE8241589.1"/>
    <property type="molecule type" value="Genomic_DNA"/>
</dbReference>
<organism evidence="2 3">
    <name type="scientific">Tilletia indica</name>
    <dbReference type="NCBI Taxonomy" id="43049"/>
    <lineage>
        <taxon>Eukaryota</taxon>
        <taxon>Fungi</taxon>
        <taxon>Dikarya</taxon>
        <taxon>Basidiomycota</taxon>
        <taxon>Ustilaginomycotina</taxon>
        <taxon>Exobasidiomycetes</taxon>
        <taxon>Tilletiales</taxon>
        <taxon>Tilletiaceae</taxon>
        <taxon>Tilletia</taxon>
    </lineage>
</organism>
<gene>
    <name evidence="2" type="ORF">A4X13_0g7347</name>
</gene>
<protein>
    <submittedName>
        <fullName evidence="2">Uncharacterized protein</fullName>
    </submittedName>
</protein>
<dbReference type="AlphaFoldDB" id="A0A8T8SJI1"/>
<feature type="region of interest" description="Disordered" evidence="1">
    <location>
        <begin position="228"/>
        <end position="283"/>
    </location>
</feature>
<accession>A0A8T8SJI1</accession>
<keyword evidence="3" id="KW-1185">Reference proteome</keyword>
<proteinExistence type="predicted"/>
<evidence type="ECO:0000313" key="2">
    <source>
        <dbReference type="EMBL" id="KAE8241589.1"/>
    </source>
</evidence>
<comment type="caution">
    <text evidence="2">The sequence shown here is derived from an EMBL/GenBank/DDBJ whole genome shotgun (WGS) entry which is preliminary data.</text>
</comment>
<reference evidence="2" key="1">
    <citation type="submission" date="2016-04" db="EMBL/GenBank/DDBJ databases">
        <authorList>
            <person name="Nguyen H.D."/>
            <person name="Samba Siva P."/>
            <person name="Cullis J."/>
            <person name="Levesque C.A."/>
            <person name="Hambleton S."/>
        </authorList>
    </citation>
    <scope>NUCLEOTIDE SEQUENCE</scope>
    <source>
        <strain evidence="2">DAOMC 236416</strain>
    </source>
</reference>
<name>A0A8T8SJI1_9BASI</name>
<feature type="region of interest" description="Disordered" evidence="1">
    <location>
        <begin position="325"/>
        <end position="351"/>
    </location>
</feature>